<dbReference type="PROSITE" id="PS50006">
    <property type="entry name" value="FHA_DOMAIN"/>
    <property type="match status" value="1"/>
</dbReference>
<dbReference type="EMBL" id="BAABCN010000017">
    <property type="protein sequence ID" value="GAA3893866.1"/>
    <property type="molecule type" value="Genomic_DNA"/>
</dbReference>
<sequence length="212" mass="22686">MGDTSIIQPLPPQSAVFSIPYRMPDDALAATPVVAPARQAPHVSLPERSVESEPTRAEPVAVVPVTVERVAAEPAGVEPVAVAPAEPEPVACAAVASEPAETAPAAHFVLQFSTGEHVVVAGTGLLGRRPNAQPDETFDHFVQIHDVSMSVSKSHLEFGQHNGEFWINDRMSGNGTVIRRQDDSVLRCEPGRRYLVARGSRVEIGDQFFILG</sequence>
<dbReference type="InterPro" id="IPR000253">
    <property type="entry name" value="FHA_dom"/>
</dbReference>
<evidence type="ECO:0000313" key="3">
    <source>
        <dbReference type="EMBL" id="GAA3893866.1"/>
    </source>
</evidence>
<keyword evidence="4" id="KW-1185">Reference proteome</keyword>
<dbReference type="Gene3D" id="2.60.200.20">
    <property type="match status" value="1"/>
</dbReference>
<name>A0ABP7L2H6_9MICO</name>
<keyword evidence="1" id="KW-0597">Phosphoprotein</keyword>
<dbReference type="Pfam" id="PF00498">
    <property type="entry name" value="FHA"/>
    <property type="match status" value="1"/>
</dbReference>
<evidence type="ECO:0000256" key="1">
    <source>
        <dbReference type="ARBA" id="ARBA00022553"/>
    </source>
</evidence>
<gene>
    <name evidence="3" type="ORF">GCM10022381_39390</name>
</gene>
<protein>
    <recommendedName>
        <fullName evidence="2">FHA domain-containing protein</fullName>
    </recommendedName>
</protein>
<feature type="domain" description="FHA" evidence="2">
    <location>
        <begin position="124"/>
        <end position="178"/>
    </location>
</feature>
<dbReference type="SUPFAM" id="SSF49879">
    <property type="entry name" value="SMAD/FHA domain"/>
    <property type="match status" value="1"/>
</dbReference>
<proteinExistence type="predicted"/>
<reference evidence="4" key="1">
    <citation type="journal article" date="2019" name="Int. J. Syst. Evol. Microbiol.">
        <title>The Global Catalogue of Microorganisms (GCM) 10K type strain sequencing project: providing services to taxonomists for standard genome sequencing and annotation.</title>
        <authorList>
            <consortium name="The Broad Institute Genomics Platform"/>
            <consortium name="The Broad Institute Genome Sequencing Center for Infectious Disease"/>
            <person name="Wu L."/>
            <person name="Ma J."/>
        </authorList>
    </citation>
    <scope>NUCLEOTIDE SEQUENCE [LARGE SCALE GENOMIC DNA]</scope>
    <source>
        <strain evidence="4">JCM 17021</strain>
    </source>
</reference>
<evidence type="ECO:0000259" key="2">
    <source>
        <dbReference type="PROSITE" id="PS50006"/>
    </source>
</evidence>
<dbReference type="Proteomes" id="UP001501803">
    <property type="component" value="Unassembled WGS sequence"/>
</dbReference>
<evidence type="ECO:0000313" key="4">
    <source>
        <dbReference type="Proteomes" id="UP001501803"/>
    </source>
</evidence>
<organism evidence="3 4">
    <name type="scientific">Leifsonia kafniensis</name>
    <dbReference type="NCBI Taxonomy" id="475957"/>
    <lineage>
        <taxon>Bacteria</taxon>
        <taxon>Bacillati</taxon>
        <taxon>Actinomycetota</taxon>
        <taxon>Actinomycetes</taxon>
        <taxon>Micrococcales</taxon>
        <taxon>Microbacteriaceae</taxon>
        <taxon>Leifsonia</taxon>
    </lineage>
</organism>
<dbReference type="InterPro" id="IPR008984">
    <property type="entry name" value="SMAD_FHA_dom_sf"/>
</dbReference>
<comment type="caution">
    <text evidence="3">The sequence shown here is derived from an EMBL/GenBank/DDBJ whole genome shotgun (WGS) entry which is preliminary data.</text>
</comment>
<accession>A0ABP7L2H6</accession>